<feature type="region of interest" description="Disordered" evidence="1">
    <location>
        <begin position="192"/>
        <end position="219"/>
    </location>
</feature>
<keyword evidence="3" id="KW-1185">Reference proteome</keyword>
<feature type="compositionally biased region" description="Polar residues" evidence="1">
    <location>
        <begin position="205"/>
        <end position="219"/>
    </location>
</feature>
<dbReference type="Proteomes" id="UP000051952">
    <property type="component" value="Unassembled WGS sequence"/>
</dbReference>
<feature type="compositionally biased region" description="Pro residues" evidence="1">
    <location>
        <begin position="57"/>
        <end position="66"/>
    </location>
</feature>
<feature type="region of interest" description="Disordered" evidence="1">
    <location>
        <begin position="1"/>
        <end position="168"/>
    </location>
</feature>
<dbReference type="VEuPathDB" id="TriTrypDB:BSAL_11460"/>
<accession>A0A0S4JBX3</accession>
<reference evidence="3" key="1">
    <citation type="submission" date="2015-09" db="EMBL/GenBank/DDBJ databases">
        <authorList>
            <consortium name="Pathogen Informatics"/>
        </authorList>
    </citation>
    <scope>NUCLEOTIDE SEQUENCE [LARGE SCALE GENOMIC DNA]</scope>
    <source>
        <strain evidence="3">Lake Konstanz</strain>
    </source>
</reference>
<protein>
    <submittedName>
        <fullName evidence="2">Uncharacterized protein</fullName>
    </submittedName>
</protein>
<dbReference type="EMBL" id="CYKH01001573">
    <property type="protein sequence ID" value="CUG87689.1"/>
    <property type="molecule type" value="Genomic_DNA"/>
</dbReference>
<name>A0A0S4JBX3_BODSA</name>
<evidence type="ECO:0000313" key="2">
    <source>
        <dbReference type="EMBL" id="CUG87689.1"/>
    </source>
</evidence>
<feature type="compositionally biased region" description="Acidic residues" evidence="1">
    <location>
        <begin position="22"/>
        <end position="33"/>
    </location>
</feature>
<feature type="compositionally biased region" description="Low complexity" evidence="1">
    <location>
        <begin position="158"/>
        <end position="168"/>
    </location>
</feature>
<gene>
    <name evidence="2" type="ORF">BSAL_11460</name>
</gene>
<proteinExistence type="predicted"/>
<feature type="compositionally biased region" description="Polar residues" evidence="1">
    <location>
        <begin position="129"/>
        <end position="141"/>
    </location>
</feature>
<dbReference type="AlphaFoldDB" id="A0A0S4JBX3"/>
<sequence>MGASCSLGTDEATVASLPPLSDDFDFNSDDSDNDSSSQMNGVMPRSEGGRARRKKAPSPPFQPPPYISLRPFHDDRFPEEDPAMRVYYNSSVQRQQVAAEGDELRRRSQPEDGGSGDYQRRASGGSAAQKLQAQRSNSNNPLGACASNPLEQSSRPNTASATQTASAALTTSATLTVSANLSVDDGNISRVVAASSHQQRHRQQTVETPAMLSSFNRGE</sequence>
<evidence type="ECO:0000313" key="3">
    <source>
        <dbReference type="Proteomes" id="UP000051952"/>
    </source>
</evidence>
<evidence type="ECO:0000256" key="1">
    <source>
        <dbReference type="SAM" id="MobiDB-lite"/>
    </source>
</evidence>
<organism evidence="2 3">
    <name type="scientific">Bodo saltans</name>
    <name type="common">Flagellated protozoan</name>
    <dbReference type="NCBI Taxonomy" id="75058"/>
    <lineage>
        <taxon>Eukaryota</taxon>
        <taxon>Discoba</taxon>
        <taxon>Euglenozoa</taxon>
        <taxon>Kinetoplastea</taxon>
        <taxon>Metakinetoplastina</taxon>
        <taxon>Eubodonida</taxon>
        <taxon>Bodonidae</taxon>
        <taxon>Bodo</taxon>
    </lineage>
</organism>